<evidence type="ECO:0000259" key="4">
    <source>
        <dbReference type="Pfam" id="PF07987"/>
    </source>
</evidence>
<keyword evidence="6" id="KW-1185">Reference proteome</keyword>
<keyword evidence="2" id="KW-0472">Membrane</keyword>
<dbReference type="Proteomes" id="UP000265581">
    <property type="component" value="Unassembled WGS sequence"/>
</dbReference>
<dbReference type="CDD" id="cd08545">
    <property type="entry name" value="YcnI_like"/>
    <property type="match status" value="1"/>
</dbReference>
<dbReference type="EMBL" id="QUBR01000002">
    <property type="protein sequence ID" value="REK70067.1"/>
    <property type="molecule type" value="Genomic_DNA"/>
</dbReference>
<gene>
    <name evidence="5" type="ORF">DX116_12880</name>
</gene>
<evidence type="ECO:0000313" key="6">
    <source>
        <dbReference type="Proteomes" id="UP000265581"/>
    </source>
</evidence>
<proteinExistence type="predicted"/>
<protein>
    <submittedName>
        <fullName evidence="5">DUF1775 domain-containing protein</fullName>
    </submittedName>
</protein>
<accession>A0A371P2A6</accession>
<dbReference type="InterPro" id="IPR012533">
    <property type="entry name" value="YcnI-copper_dom"/>
</dbReference>
<feature type="region of interest" description="Disordered" evidence="1">
    <location>
        <begin position="157"/>
        <end position="191"/>
    </location>
</feature>
<name>A0A371P2A6_9ACTN</name>
<evidence type="ECO:0000256" key="3">
    <source>
        <dbReference type="SAM" id="SignalP"/>
    </source>
</evidence>
<organism evidence="5 6">
    <name type="scientific">Aeromicrobium endophyticum</name>
    <dbReference type="NCBI Taxonomy" id="2292704"/>
    <lineage>
        <taxon>Bacteria</taxon>
        <taxon>Bacillati</taxon>
        <taxon>Actinomycetota</taxon>
        <taxon>Actinomycetes</taxon>
        <taxon>Propionibacteriales</taxon>
        <taxon>Nocardioidaceae</taxon>
        <taxon>Aeromicrobium</taxon>
    </lineage>
</organism>
<dbReference type="InterPro" id="IPR038507">
    <property type="entry name" value="YcnI-like_sf"/>
</dbReference>
<dbReference type="RefSeq" id="WP_119704665.1">
    <property type="nucleotide sequence ID" value="NZ_JBHSOI010000002.1"/>
</dbReference>
<dbReference type="Gene3D" id="2.60.40.2230">
    <property type="entry name" value="Uncharacterised protein YcnI-like PF07987, DUF1775"/>
    <property type="match status" value="1"/>
</dbReference>
<dbReference type="AlphaFoldDB" id="A0A371P2A6"/>
<keyword evidence="3" id="KW-0732">Signal</keyword>
<keyword evidence="2" id="KW-0812">Transmembrane</keyword>
<sequence length="235" mass="24311">MTRTTARLVAALSTVALVAIAAPASAHVGVSSPDAAKEGFGKAVFRVPNESDTAATTKVVVTLPTATPFAFLTAQSKPGWKATITKAKLPKPTTVGDYDLTEAVSTVTWTAEDGGIPVGQFDEFAISGGPFPDAASISFDAQQTYSDGEVVDWNQKQAKGEDEPEQPAPVLTLAEPTGDHHGGASTDTSKAAYSSELSITKDDDGNRLGTWLGGGALVVALAALVVALRQTRRRA</sequence>
<comment type="caution">
    <text evidence="5">The sequence shown here is derived from an EMBL/GenBank/DDBJ whole genome shotgun (WGS) entry which is preliminary data.</text>
</comment>
<feature type="domain" description="YncI copper-binding" evidence="4">
    <location>
        <begin position="27"/>
        <end position="173"/>
    </location>
</feature>
<keyword evidence="2" id="KW-1133">Transmembrane helix</keyword>
<evidence type="ECO:0000313" key="5">
    <source>
        <dbReference type="EMBL" id="REK70067.1"/>
    </source>
</evidence>
<evidence type="ECO:0000256" key="1">
    <source>
        <dbReference type="SAM" id="MobiDB-lite"/>
    </source>
</evidence>
<feature type="chain" id="PRO_5039278550" evidence="3">
    <location>
        <begin position="22"/>
        <end position="235"/>
    </location>
</feature>
<feature type="transmembrane region" description="Helical" evidence="2">
    <location>
        <begin position="208"/>
        <end position="228"/>
    </location>
</feature>
<dbReference type="OrthoDB" id="9810871at2"/>
<reference evidence="5 6" key="1">
    <citation type="submission" date="2018-08" db="EMBL/GenBank/DDBJ databases">
        <title>Aeromicrobium sp. M2KJ-4, whole genome shotgun sequence.</title>
        <authorList>
            <person name="Tuo L."/>
        </authorList>
    </citation>
    <scope>NUCLEOTIDE SEQUENCE [LARGE SCALE GENOMIC DNA]</scope>
    <source>
        <strain evidence="5 6">M2KJ-4</strain>
    </source>
</reference>
<dbReference type="Pfam" id="PF07987">
    <property type="entry name" value="DUF1775"/>
    <property type="match status" value="1"/>
</dbReference>
<feature type="signal peptide" evidence="3">
    <location>
        <begin position="1"/>
        <end position="21"/>
    </location>
</feature>
<evidence type="ECO:0000256" key="2">
    <source>
        <dbReference type="SAM" id="Phobius"/>
    </source>
</evidence>